<gene>
    <name evidence="2" type="ORF">APZ42_032362</name>
</gene>
<dbReference type="Pfam" id="PF14223">
    <property type="entry name" value="Retrotran_gag_2"/>
    <property type="match status" value="1"/>
</dbReference>
<reference evidence="2 3" key="1">
    <citation type="submission" date="2016-03" db="EMBL/GenBank/DDBJ databases">
        <title>EvidentialGene: Evidence-directed Construction of Genes on Genomes.</title>
        <authorList>
            <person name="Gilbert D.G."/>
            <person name="Choi J.-H."/>
            <person name="Mockaitis K."/>
            <person name="Colbourne J."/>
            <person name="Pfrender M."/>
        </authorList>
    </citation>
    <scope>NUCLEOTIDE SEQUENCE [LARGE SCALE GENOMIC DNA]</scope>
    <source>
        <strain evidence="2 3">Xinb3</strain>
        <tissue evidence="2">Complete organism</tissue>
    </source>
</reference>
<evidence type="ECO:0000313" key="3">
    <source>
        <dbReference type="Proteomes" id="UP000076858"/>
    </source>
</evidence>
<organism evidence="2 3">
    <name type="scientific">Daphnia magna</name>
    <dbReference type="NCBI Taxonomy" id="35525"/>
    <lineage>
        <taxon>Eukaryota</taxon>
        <taxon>Metazoa</taxon>
        <taxon>Ecdysozoa</taxon>
        <taxon>Arthropoda</taxon>
        <taxon>Crustacea</taxon>
        <taxon>Branchiopoda</taxon>
        <taxon>Diplostraca</taxon>
        <taxon>Cladocera</taxon>
        <taxon>Anomopoda</taxon>
        <taxon>Daphniidae</taxon>
        <taxon>Daphnia</taxon>
    </lineage>
</organism>
<evidence type="ECO:0000313" key="2">
    <source>
        <dbReference type="EMBL" id="KZS04649.1"/>
    </source>
</evidence>
<feature type="region of interest" description="Disordered" evidence="1">
    <location>
        <begin position="178"/>
        <end position="200"/>
    </location>
</feature>
<dbReference type="EMBL" id="LRGB01003106">
    <property type="protein sequence ID" value="KZS04649.1"/>
    <property type="molecule type" value="Genomic_DNA"/>
</dbReference>
<dbReference type="OrthoDB" id="413361at2759"/>
<dbReference type="Proteomes" id="UP000076858">
    <property type="component" value="Unassembled WGS sequence"/>
</dbReference>
<comment type="caution">
    <text evidence="2">The sequence shown here is derived from an EMBL/GenBank/DDBJ whole genome shotgun (WGS) entry which is preliminary data.</text>
</comment>
<feature type="compositionally biased region" description="Gly residues" evidence="1">
    <location>
        <begin position="187"/>
        <end position="196"/>
    </location>
</feature>
<name>A0A164M214_9CRUS</name>
<keyword evidence="3" id="KW-1185">Reference proteome</keyword>
<proteinExistence type="predicted"/>
<dbReference type="AlphaFoldDB" id="A0A164M214"/>
<evidence type="ECO:0000256" key="1">
    <source>
        <dbReference type="SAM" id="MobiDB-lite"/>
    </source>
</evidence>
<sequence>MMEQLGFKALLEAPPGGVLDAIPLKTRVDNAVINQVNINAWRMRYHMQKLHLGHHRSKSEDPSLSMRYRKRNRWQELYDFKYDSEKNATSYINGILPIANQLREMNEPVRGRQILNKILAALPPNFRMLRSGWTVVPVNERTIDNLTRRLVPEESVIASYESESKNETSSAFRAYNHSSIRQSRGGHQAGRGGYPGLRGNLQNARRGEANRYNTAYHHNQRKRSKFQNQEFQYDLCEVDTHKTTDCRKLARARAILKAVEDGGRNSSKGSLDHWPGRVWSYTVKKRVDFRILKF</sequence>
<protein>
    <submittedName>
        <fullName evidence="2">Uncharacterized protein</fullName>
    </submittedName>
</protein>
<accession>A0A164M214</accession>